<dbReference type="OrthoDB" id="27885at2157"/>
<dbReference type="eggNOG" id="arCOG00381">
    <property type="taxonomic scope" value="Archaea"/>
</dbReference>
<evidence type="ECO:0000313" key="4">
    <source>
        <dbReference type="EMBL" id="BAI62437.1"/>
    </source>
</evidence>
<keyword evidence="1" id="KW-0812">Transmembrane</keyword>
<reference evidence="4 5" key="2">
    <citation type="journal article" date="2008" name="Int. J. Syst. Evol. Microbiol.">
        <title>Methanocella paludicola gen. nov., sp. nov., a methane-producing archaeon, the first isolate of the lineage 'Rice Cluster I', and proposal of the new archaeal order Methanocellales ord. nov.</title>
        <authorList>
            <person name="Sakai S."/>
            <person name="Imachi H."/>
            <person name="Hanada S."/>
            <person name="Ohashi A."/>
            <person name="Harada H."/>
            <person name="Kamagata Y."/>
        </authorList>
    </citation>
    <scope>NUCLEOTIDE SEQUENCE [LARGE SCALE GENOMIC DNA]</scope>
    <source>
        <strain evidence="5">DSM 17711 / JCM 13418 / NBRC 101707 / SANAE</strain>
    </source>
</reference>
<dbReference type="Proteomes" id="UP000001882">
    <property type="component" value="Chromosome"/>
</dbReference>
<name>D1Z165_METPS</name>
<evidence type="ECO:0000259" key="3">
    <source>
        <dbReference type="Pfam" id="PF24036"/>
    </source>
</evidence>
<evidence type="ECO:0000313" key="5">
    <source>
        <dbReference type="Proteomes" id="UP000001882"/>
    </source>
</evidence>
<dbReference type="InterPro" id="IPR055769">
    <property type="entry name" value="DUF7345"/>
</dbReference>
<dbReference type="AlphaFoldDB" id="D1Z165"/>
<dbReference type="KEGG" id="mpd:MCP_2365"/>
<dbReference type="InterPro" id="IPR055767">
    <property type="entry name" value="DUF7343"/>
</dbReference>
<reference evidence="5" key="3">
    <citation type="journal article" date="2011" name="PLoS ONE">
        <title>Genome sequence of a mesophilic hydrogenotrophic methanogen Methanocella paludicola, the first cultivated representative of the order Methanocellales.</title>
        <authorList>
            <person name="Sakai S."/>
            <person name="Takaki Y."/>
            <person name="Shimamura S."/>
            <person name="Sekine M."/>
            <person name="Tajima T."/>
            <person name="Kosugi H."/>
            <person name="Ichikawa N."/>
            <person name="Tasumi E."/>
            <person name="Hiraki A.T."/>
            <person name="Shimizu A."/>
            <person name="Kato Y."/>
            <person name="Nishiko R."/>
            <person name="Mori K."/>
            <person name="Fujita N."/>
            <person name="Imachi H."/>
            <person name="Takai K."/>
        </authorList>
    </citation>
    <scope>NUCLEOTIDE SEQUENCE [LARGE SCALE GENOMIC DNA]</scope>
    <source>
        <strain evidence="5">DSM 17711 / JCM 13418 / NBRC 101707 / SANAE</strain>
    </source>
</reference>
<keyword evidence="5" id="KW-1185">Reference proteome</keyword>
<dbReference type="Pfam" id="PF24034">
    <property type="entry name" value="DUF7343"/>
    <property type="match status" value="1"/>
</dbReference>
<keyword evidence="1" id="KW-1133">Transmembrane helix</keyword>
<organism evidence="4 5">
    <name type="scientific">Methanocella paludicola (strain DSM 17711 / JCM 13418 / NBRC 101707 / SANAE)</name>
    <dbReference type="NCBI Taxonomy" id="304371"/>
    <lineage>
        <taxon>Archaea</taxon>
        <taxon>Methanobacteriati</taxon>
        <taxon>Methanobacteriota</taxon>
        <taxon>Stenosarchaea group</taxon>
        <taxon>Methanomicrobia</taxon>
        <taxon>Methanocellales</taxon>
        <taxon>Methanocellaceae</taxon>
        <taxon>Methanocella</taxon>
    </lineage>
</organism>
<feature type="domain" description="DUF7343" evidence="2">
    <location>
        <begin position="283"/>
        <end position="342"/>
    </location>
</feature>
<feature type="domain" description="DUF7345" evidence="3">
    <location>
        <begin position="34"/>
        <end position="166"/>
    </location>
</feature>
<dbReference type="InterPro" id="IPR036390">
    <property type="entry name" value="WH_DNA-bd_sf"/>
</dbReference>
<dbReference type="SUPFAM" id="SSF46785">
    <property type="entry name" value="Winged helix' DNA-binding domain"/>
    <property type="match status" value="1"/>
</dbReference>
<dbReference type="InterPro" id="IPR011991">
    <property type="entry name" value="ArsR-like_HTH"/>
</dbReference>
<sequence length="352" mass="39047">MTRILIKLAVMSLVLLCALSLAAPTLAQSTVVKVELFPNGDARWTTEKVFSLDTQEDIIEWDAIAAQGRDKYLAEFEARMKDYVARISGTIGRAMAVNDVEVSVEKNQPYAMLDNTSRSYGVIRYEFTWTGFAMTGGDSLEVGDSFVDGFLLSEGDSISFTLPSGYEIDSISPDQYDYKKSYQPQVKWSVDVTNDTVSDVMLFQSGEPSIIMQKTASAAFAIEWWMLIPAMAVSAALGFGAAYLFMNRRPRPVEAPPVPDLIMPDAGTAEPEVLPVPDEGRFLSDEERIVRYLEEAGGQMFQSDLVRKTDFSKSKLSMVLSDLKEKGTIIKIKKGKENLIRLNRPPAEGPKE</sequence>
<dbReference type="InterPro" id="IPR036388">
    <property type="entry name" value="WH-like_DNA-bd_sf"/>
</dbReference>
<dbReference type="STRING" id="304371.MCP_2365"/>
<accession>D1Z165</accession>
<evidence type="ECO:0008006" key="6">
    <source>
        <dbReference type="Google" id="ProtNLM"/>
    </source>
</evidence>
<dbReference type="Pfam" id="PF24036">
    <property type="entry name" value="DUF7345"/>
    <property type="match status" value="1"/>
</dbReference>
<evidence type="ECO:0000259" key="2">
    <source>
        <dbReference type="Pfam" id="PF24034"/>
    </source>
</evidence>
<feature type="transmembrane region" description="Helical" evidence="1">
    <location>
        <begin position="224"/>
        <end position="245"/>
    </location>
</feature>
<keyword evidence="1" id="KW-0472">Membrane</keyword>
<dbReference type="CDD" id="cd00090">
    <property type="entry name" value="HTH_ARSR"/>
    <property type="match status" value="1"/>
</dbReference>
<evidence type="ECO:0000256" key="1">
    <source>
        <dbReference type="SAM" id="Phobius"/>
    </source>
</evidence>
<protein>
    <recommendedName>
        <fullName evidence="6">HTH marR-type domain-containing protein</fullName>
    </recommendedName>
</protein>
<reference evidence="4 5" key="1">
    <citation type="journal article" date="2007" name="Appl. Environ. Microbiol.">
        <title>Isolation of key methanogens for global methane emission from rice paddy fields: a novel isolate affiliated with the clone cluster rice cluster I.</title>
        <authorList>
            <person name="Sakai S."/>
            <person name="Imachi H."/>
            <person name="Sekiguchi Y."/>
            <person name="Ohashi A."/>
            <person name="Harada H."/>
            <person name="Kamagata Y."/>
        </authorList>
    </citation>
    <scope>NUCLEOTIDE SEQUENCE [LARGE SCALE GENOMIC DNA]</scope>
    <source>
        <strain evidence="5">DSM 17711 / JCM 13418 / NBRC 101707 / SANAE</strain>
    </source>
</reference>
<dbReference type="EMBL" id="AP011532">
    <property type="protein sequence ID" value="BAI62437.1"/>
    <property type="molecule type" value="Genomic_DNA"/>
</dbReference>
<dbReference type="InParanoid" id="D1Z165"/>
<gene>
    <name evidence="4" type="ordered locus">MCP_2365</name>
</gene>
<dbReference type="Gene3D" id="1.10.10.10">
    <property type="entry name" value="Winged helix-like DNA-binding domain superfamily/Winged helix DNA-binding domain"/>
    <property type="match status" value="1"/>
</dbReference>
<proteinExistence type="predicted"/>